<dbReference type="Gene3D" id="1.20.5.5260">
    <property type="match status" value="1"/>
</dbReference>
<dbReference type="GO" id="GO:0071468">
    <property type="term" value="P:cellular response to acidic pH"/>
    <property type="evidence" value="ECO:0007669"/>
    <property type="project" value="InterPro"/>
</dbReference>
<evidence type="ECO:0000313" key="1">
    <source>
        <dbReference type="EMBL" id="TPW44363.1"/>
    </source>
</evidence>
<sequence>MGQETGIEMQIADYFRQTAPQRLSESEMIGALTKHIARKKEKFNEKVLLAGLLEKLETESDAIKLQVYRQALEILLKKH</sequence>
<keyword evidence="2" id="KW-1185">Reference proteome</keyword>
<accession>A0A506VHD1</accession>
<dbReference type="AlphaFoldDB" id="A0A506VHD1"/>
<gene>
    <name evidence="1" type="ORF">FKM52_01230</name>
</gene>
<organism evidence="1 2">
    <name type="scientific">Mixta tenebrionis</name>
    <dbReference type="NCBI Taxonomy" id="2562439"/>
    <lineage>
        <taxon>Bacteria</taxon>
        <taxon>Pseudomonadati</taxon>
        <taxon>Pseudomonadota</taxon>
        <taxon>Gammaproteobacteria</taxon>
        <taxon>Enterobacterales</taxon>
        <taxon>Erwiniaceae</taxon>
        <taxon>Mixta</taxon>
    </lineage>
</organism>
<dbReference type="RefSeq" id="WP_141174379.1">
    <property type="nucleotide sequence ID" value="NZ_JBHUFX010000013.1"/>
</dbReference>
<protein>
    <recommendedName>
        <fullName evidence="3">Two-component-system connector protein AriR</fullName>
    </recommendedName>
</protein>
<dbReference type="Pfam" id="PF10798">
    <property type="entry name" value="YmgB"/>
    <property type="match status" value="1"/>
</dbReference>
<reference evidence="1 2" key="1">
    <citation type="submission" date="2019-06" db="EMBL/GenBank/DDBJ databases">
        <authorList>
            <person name="Yang Y."/>
        </authorList>
    </citation>
    <scope>NUCLEOTIDE SEQUENCE [LARGE SCALE GENOMIC DNA]</scope>
    <source>
        <strain evidence="1 2">BIT-26</strain>
    </source>
</reference>
<comment type="caution">
    <text evidence="1">The sequence shown here is derived from an EMBL/GenBank/DDBJ whole genome shotgun (WGS) entry which is preliminary data.</text>
</comment>
<name>A0A506VHD1_9GAMM</name>
<evidence type="ECO:0000313" key="2">
    <source>
        <dbReference type="Proteomes" id="UP000319523"/>
    </source>
</evidence>
<dbReference type="Proteomes" id="UP000319523">
    <property type="component" value="Unassembled WGS sequence"/>
</dbReference>
<dbReference type="EMBL" id="VHQI01000001">
    <property type="protein sequence ID" value="TPW44363.1"/>
    <property type="molecule type" value="Genomic_DNA"/>
</dbReference>
<dbReference type="InterPro" id="IPR024753">
    <property type="entry name" value="AriR"/>
</dbReference>
<dbReference type="OrthoDB" id="6556139at2"/>
<evidence type="ECO:0008006" key="3">
    <source>
        <dbReference type="Google" id="ProtNLM"/>
    </source>
</evidence>
<proteinExistence type="predicted"/>